<feature type="transmembrane region" description="Helical" evidence="1">
    <location>
        <begin position="343"/>
        <end position="362"/>
    </location>
</feature>
<keyword evidence="1" id="KW-0812">Transmembrane</keyword>
<accession>A0A0L6VV26</accession>
<evidence type="ECO:0000256" key="1">
    <source>
        <dbReference type="SAM" id="Phobius"/>
    </source>
</evidence>
<comment type="caution">
    <text evidence="2">The sequence shown here is derived from an EMBL/GenBank/DDBJ whole genome shotgun (WGS) entry which is preliminary data.</text>
</comment>
<gene>
    <name evidence="2" type="ORF">VP01_1026g1</name>
</gene>
<keyword evidence="3" id="KW-1185">Reference proteome</keyword>
<keyword evidence="1" id="KW-0472">Membrane</keyword>
<dbReference type="VEuPathDB" id="FungiDB:VP01_1026g1"/>
<proteinExistence type="predicted"/>
<dbReference type="EMBL" id="LAVV01000299">
    <property type="protein sequence ID" value="KNZ64457.1"/>
    <property type="molecule type" value="Genomic_DNA"/>
</dbReference>
<keyword evidence="1" id="KW-1133">Transmembrane helix</keyword>
<sequence>MKETQASDQAVCTHRSHRGFTRFDNPLITTHLVCHSQSIEHIYLTTSWKKKDLVNKNKHEEDWVCNVIPLKSIFYHSWSHFPTHSNSARPSPRLAYTCIYRRLASLFYVGLDSSFFFWIASDSHVRFSCIIFENTECLNVPFNVSIIMKNHTTGCNVGMKVCPRHAFKTFLDVCCGILKCSKKKKKSFILFIFSFSIFFPISHTTGQKSQILMEEMESTTHFNSWSPWMATSQTPWIRSYTPLRAAIITHITNNMHTIQQSPHTLNHMYIVFCQNNEFSLGSRCSAVLVCSFLSIPVQINLPESPHLDRNQQVPVIRLMGFQITTQFSVIVKVIRCQIWKTRYSIISLSGSIFSFVLLLILFLQSSFSFHFSLSRSSRQFPIFFLSQKSTYFPYLSLFVAAHSSLDPRSALFYSVLFVLVCSTRLFQASTNASFWLNPLNDEGQPKSLTLVYVSLYLFCHSPFLTRSWNQILHISLLFYNYINPHIFYHTLSKSFISSLVQVLVKTRSNSACSHTSHLITHYSSCITTHHHSSLITHNPSLSTHLCSIPTLINNLSSTIQHPF</sequence>
<evidence type="ECO:0000313" key="3">
    <source>
        <dbReference type="Proteomes" id="UP000037035"/>
    </source>
</evidence>
<dbReference type="Proteomes" id="UP000037035">
    <property type="component" value="Unassembled WGS sequence"/>
</dbReference>
<feature type="transmembrane region" description="Helical" evidence="1">
    <location>
        <begin position="188"/>
        <end position="206"/>
    </location>
</feature>
<name>A0A0L6VV26_9BASI</name>
<evidence type="ECO:0000313" key="2">
    <source>
        <dbReference type="EMBL" id="KNZ64457.1"/>
    </source>
</evidence>
<reference evidence="2 3" key="1">
    <citation type="submission" date="2015-08" db="EMBL/GenBank/DDBJ databases">
        <title>Next Generation Sequencing and Analysis of the Genome of Puccinia sorghi L Schw, the Causal Agent of Maize Common Rust.</title>
        <authorList>
            <person name="Rochi L."/>
            <person name="Burguener G."/>
            <person name="Darino M."/>
            <person name="Turjanski A."/>
            <person name="Kreff E."/>
            <person name="Dieguez M.J."/>
            <person name="Sacco F."/>
        </authorList>
    </citation>
    <scope>NUCLEOTIDE SEQUENCE [LARGE SCALE GENOMIC DNA]</scope>
    <source>
        <strain evidence="2 3">RO10H11247</strain>
    </source>
</reference>
<organism evidence="2 3">
    <name type="scientific">Puccinia sorghi</name>
    <dbReference type="NCBI Taxonomy" id="27349"/>
    <lineage>
        <taxon>Eukaryota</taxon>
        <taxon>Fungi</taxon>
        <taxon>Dikarya</taxon>
        <taxon>Basidiomycota</taxon>
        <taxon>Pucciniomycotina</taxon>
        <taxon>Pucciniomycetes</taxon>
        <taxon>Pucciniales</taxon>
        <taxon>Pucciniaceae</taxon>
        <taxon>Puccinia</taxon>
    </lineage>
</organism>
<dbReference type="AlphaFoldDB" id="A0A0L6VV26"/>
<protein>
    <submittedName>
        <fullName evidence="2">Uncharacterized protein</fullName>
    </submittedName>
</protein>